<organism evidence="2 3">
    <name type="scientific">Aquipseudomonas alcaligenes</name>
    <name type="common">Pseudomonas alcaligenes</name>
    <dbReference type="NCBI Taxonomy" id="43263"/>
    <lineage>
        <taxon>Bacteria</taxon>
        <taxon>Pseudomonadati</taxon>
        <taxon>Pseudomonadota</taxon>
        <taxon>Gammaproteobacteria</taxon>
        <taxon>Pseudomonadales</taxon>
        <taxon>Pseudomonadaceae</taxon>
        <taxon>Aquipseudomonas</taxon>
    </lineage>
</organism>
<keyword evidence="1" id="KW-1133">Transmembrane helix</keyword>
<feature type="transmembrane region" description="Helical" evidence="1">
    <location>
        <begin position="111"/>
        <end position="133"/>
    </location>
</feature>
<feature type="transmembrane region" description="Helical" evidence="1">
    <location>
        <begin position="55"/>
        <end position="79"/>
    </location>
</feature>
<keyword evidence="1" id="KW-0472">Membrane</keyword>
<reference evidence="2 3" key="1">
    <citation type="submission" date="2017-01" db="EMBL/GenBank/DDBJ databases">
        <authorList>
            <person name="Mah S.A."/>
            <person name="Swanson W.J."/>
            <person name="Moy G.W."/>
            <person name="Vacquier V.D."/>
        </authorList>
    </citation>
    <scope>NUCLEOTIDE SEQUENCE [LARGE SCALE GENOMIC DNA]</scope>
    <source>
        <strain evidence="2 3">RU36E</strain>
    </source>
</reference>
<accession>A0A1N6QUQ2</accession>
<dbReference type="Pfam" id="PF11086">
    <property type="entry name" value="DUF2878"/>
    <property type="match status" value="1"/>
</dbReference>
<dbReference type="RefSeq" id="WP_076425793.1">
    <property type="nucleotide sequence ID" value="NZ_FTMP01000002.1"/>
</dbReference>
<feature type="transmembrane region" description="Helical" evidence="1">
    <location>
        <begin position="145"/>
        <end position="166"/>
    </location>
</feature>
<evidence type="ECO:0008006" key="4">
    <source>
        <dbReference type="Google" id="ProtNLM"/>
    </source>
</evidence>
<evidence type="ECO:0000313" key="2">
    <source>
        <dbReference type="EMBL" id="SIQ20315.1"/>
    </source>
</evidence>
<gene>
    <name evidence="2" type="ORF">SAMN05878282_102675</name>
</gene>
<keyword evidence="1" id="KW-0812">Transmembrane</keyword>
<dbReference type="Proteomes" id="UP000185841">
    <property type="component" value="Unassembled WGS sequence"/>
</dbReference>
<dbReference type="PROSITE" id="PS51257">
    <property type="entry name" value="PROKAR_LIPOPROTEIN"/>
    <property type="match status" value="1"/>
</dbReference>
<evidence type="ECO:0000313" key="3">
    <source>
        <dbReference type="Proteomes" id="UP000185841"/>
    </source>
</evidence>
<name>A0A1N6QUQ2_AQUAC</name>
<dbReference type="AlphaFoldDB" id="A0A1N6QUQ2"/>
<protein>
    <recommendedName>
        <fullName evidence="4">DUF2878 domain-containing protein</fullName>
    </recommendedName>
</protein>
<feature type="transmembrane region" description="Helical" evidence="1">
    <location>
        <begin position="85"/>
        <end position="104"/>
    </location>
</feature>
<feature type="transmembrane region" description="Helical" evidence="1">
    <location>
        <begin position="30"/>
        <end position="48"/>
    </location>
</feature>
<dbReference type="InterPro" id="IPR021306">
    <property type="entry name" value="DUF2878"/>
</dbReference>
<dbReference type="EMBL" id="FTMP01000002">
    <property type="protein sequence ID" value="SIQ20315.1"/>
    <property type="molecule type" value="Genomic_DNA"/>
</dbReference>
<evidence type="ECO:0000256" key="1">
    <source>
        <dbReference type="SAM" id="Phobius"/>
    </source>
</evidence>
<sequence length="174" mass="18939">MLTAPRSLILNAVLFQVGWFACIFGARHPWLLAVALACLVAHFLWIASWRTEGRLVASVTLFGCALDSFLLNLGVFDFVGDSPLLPAWLALLWALFATTLNHSLAWSARPWWLSSLLGALAGPLSYLAGARLADVGLPLGQWPTLLLLSAVWAAVMLVVHGFAGMYRLRARQIG</sequence>
<proteinExistence type="predicted"/>